<dbReference type="AlphaFoldDB" id="Q1RS56"/>
<dbReference type="InterPro" id="IPR024091">
    <property type="entry name" value="LnmK-like_bifun_acyl/decarbox"/>
</dbReference>
<reference evidence="1" key="1">
    <citation type="journal article" date="2006" name="J. Bacteriol.">
        <title>Structural and functional characterization of three polyketide synthase gene clusters in Bacillus amyloliquefaciens FZB 42.</title>
        <authorList>
            <person name="Chen X.-H."/>
            <person name="Vater J."/>
            <person name="Piel J."/>
            <person name="Franke P."/>
            <person name="Scholz R."/>
            <person name="Schneider K."/>
            <person name="Koumoutsi A."/>
            <person name="Hitzeroth G."/>
            <person name="Grammel N."/>
            <person name="Strittmatter A.W."/>
            <person name="Gottschalk G."/>
            <person name="Suessmuth R.D."/>
            <person name="Borriss R."/>
        </authorList>
    </citation>
    <scope>NUCLEOTIDE SEQUENCE</scope>
    <source>
        <strain evidence="1">FZB42</strain>
    </source>
</reference>
<proteinExistence type="predicted"/>
<protein>
    <submittedName>
        <fullName evidence="1">Putative long-chain fatty acid CoA ligase</fullName>
        <ecNumber evidence="1">6.2.1.3</ecNumber>
    </submittedName>
</protein>
<dbReference type="EC" id="6.2.1.3" evidence="1"/>
<evidence type="ECO:0000313" key="1">
    <source>
        <dbReference type="EMBL" id="CAG23975.2"/>
    </source>
</evidence>
<dbReference type="NCBIfam" id="TIGR04098">
    <property type="entry name" value="LnmK_bifunc"/>
    <property type="match status" value="1"/>
</dbReference>
<dbReference type="Gene3D" id="3.10.129.10">
    <property type="entry name" value="Hotdog Thioesterase"/>
    <property type="match status" value="1"/>
</dbReference>
<accession>Q1RS56</accession>
<name>Q1RS56_BACAM</name>
<sequence>MRKGWYRLQAEYDQPLHFFCGGQTMLIENQELTMSHVGLGNLNEYALLLLFGNAHSHHLTDGTGFRPDQMADHQGLILYPAYFMTHLKVPSDQPLDQYRLWDEVSVGVDISRFGETILESDYLFGPKGAVSSDKSEWDRGRFPSMKANSLIVVDVTQTEGSTRKVSAPKAECIAELSKLAKPPYALMRSKKIRTDAFGMKPGNLKTADPVSYRVPVDQDAAPGHAMVFAKFSKIMDAAEFEWMTRRSKPGFPLSIARHLFLLERETYYYGNCFADEELDIYMTGHIEECDPDFHGESLGMISVAKISYQIEVYMKRNHTLLAISKVDKLLAVPTSSQDHIPDYKRVIRSL</sequence>
<dbReference type="GO" id="GO:0004467">
    <property type="term" value="F:long-chain fatty acid-CoA ligase activity"/>
    <property type="evidence" value="ECO:0007669"/>
    <property type="project" value="UniProtKB-EC"/>
</dbReference>
<gene>
    <name evidence="1" type="primary">difB</name>
</gene>
<dbReference type="EMBL" id="AJ634062">
    <property type="protein sequence ID" value="CAG23975.2"/>
    <property type="molecule type" value="Genomic_DNA"/>
</dbReference>
<keyword evidence="1" id="KW-0436">Ligase</keyword>
<organism evidence="1">
    <name type="scientific">Bacillus amyloliquefaciens</name>
    <name type="common">Bacillus velezensis</name>
    <dbReference type="NCBI Taxonomy" id="1390"/>
    <lineage>
        <taxon>Bacteria</taxon>
        <taxon>Bacillati</taxon>
        <taxon>Bacillota</taxon>
        <taxon>Bacilli</taxon>
        <taxon>Bacillales</taxon>
        <taxon>Bacillaceae</taxon>
        <taxon>Bacillus</taxon>
        <taxon>Bacillus amyloliquefaciens group</taxon>
    </lineage>
</organism>